<dbReference type="STRING" id="1802207.A3D44_03395"/>
<protein>
    <submittedName>
        <fullName evidence="1">Uncharacterized protein</fullName>
    </submittedName>
</protein>
<comment type="caution">
    <text evidence="1">The sequence shown here is derived from an EMBL/GenBank/DDBJ whole genome shotgun (WGS) entry which is preliminary data.</text>
</comment>
<organism evidence="1 2">
    <name type="scientific">Candidatus Staskawiczbacteria bacterium RIFCSPHIGHO2_02_FULL_42_22</name>
    <dbReference type="NCBI Taxonomy" id="1802207"/>
    <lineage>
        <taxon>Bacteria</taxon>
        <taxon>Candidatus Staskawicziibacteriota</taxon>
    </lineage>
</organism>
<accession>A0A1G2I445</accession>
<dbReference type="EMBL" id="MHOT01000008">
    <property type="protein sequence ID" value="OGZ69594.1"/>
    <property type="molecule type" value="Genomic_DNA"/>
</dbReference>
<dbReference type="AlphaFoldDB" id="A0A1G2I445"/>
<dbReference type="Proteomes" id="UP000178820">
    <property type="component" value="Unassembled WGS sequence"/>
</dbReference>
<gene>
    <name evidence="1" type="ORF">A3D44_03395</name>
</gene>
<reference evidence="1 2" key="1">
    <citation type="journal article" date="2016" name="Nat. Commun.">
        <title>Thousands of microbial genomes shed light on interconnected biogeochemical processes in an aquifer system.</title>
        <authorList>
            <person name="Anantharaman K."/>
            <person name="Brown C.T."/>
            <person name="Hug L.A."/>
            <person name="Sharon I."/>
            <person name="Castelle C.J."/>
            <person name="Probst A.J."/>
            <person name="Thomas B.C."/>
            <person name="Singh A."/>
            <person name="Wilkins M.J."/>
            <person name="Karaoz U."/>
            <person name="Brodie E.L."/>
            <person name="Williams K.H."/>
            <person name="Hubbard S.S."/>
            <person name="Banfield J.F."/>
        </authorList>
    </citation>
    <scope>NUCLEOTIDE SEQUENCE [LARGE SCALE GENOMIC DNA]</scope>
</reference>
<evidence type="ECO:0000313" key="1">
    <source>
        <dbReference type="EMBL" id="OGZ69594.1"/>
    </source>
</evidence>
<evidence type="ECO:0000313" key="2">
    <source>
        <dbReference type="Proteomes" id="UP000178820"/>
    </source>
</evidence>
<name>A0A1G2I445_9BACT</name>
<proteinExistence type="predicted"/>
<sequence>MSNGENSRPDPTIEHLQTPEELKRKHLEQQWEQSENSLGMVDILRVNSNLGSERKLRLFSIACCREIGYLIKHPDSQKALEMIEQYVDDKDSKKLQQASVIAERVARESENERRRNDQANVIDFGALCVANAAMASAESEHNNNPTQLYLEFSNSVIYSSSSAYSEANDQPVNNWLNPPERAKEQLKVQSSLLHEIFHNPFINPEKKPKIESEWLAWNDGGISKLAQAIYDAKRFDELPILADALEDAGCTNEDILNHCRGAGPHVRGCWVLDLLLEKS</sequence>